<evidence type="ECO:0000313" key="4">
    <source>
        <dbReference type="Proteomes" id="UP000248627"/>
    </source>
</evidence>
<dbReference type="Gene3D" id="3.90.850.10">
    <property type="entry name" value="Fumarylacetoacetase-like, C-terminal domain"/>
    <property type="match status" value="1"/>
</dbReference>
<reference evidence="3 4" key="1">
    <citation type="submission" date="2018-01" db="EMBL/GenBank/DDBJ databases">
        <title>Draft genome sequence of Jishengella endophytica.</title>
        <authorList>
            <person name="Sahin N."/>
            <person name="Ay H."/>
            <person name="Saygin H."/>
        </authorList>
    </citation>
    <scope>NUCLEOTIDE SEQUENCE [LARGE SCALE GENOMIC DNA]</scope>
    <source>
        <strain evidence="3 4">DSM 45430</strain>
    </source>
</reference>
<sequence length="252" mass="26394">MRRAATTSTPVPAVRAVLGATDTRAAYEVQRRNVAHLVAAGDRVVGRKIGLTSTAVQRQLGVNEPDFGTLLDSMRVPDGGTVDRRRLLQPKVEAEIAFELAAPITEVPDDPARLVPLIRTARPAIEIVDSRIERWDITIVDTIADNASSGLFVLGDGLLPVDPPALAGVAMRMRRNGVQVSTGRGADCLGSPLLSLHWLATTMAALGDPLQAGDIVLSGALGPMCAVEPGDTFAATVGDTDVSVSFSEGTPS</sequence>
<gene>
    <name evidence="3" type="ORF">C1I93_19115</name>
</gene>
<evidence type="ECO:0000256" key="1">
    <source>
        <dbReference type="ARBA" id="ARBA00023239"/>
    </source>
</evidence>
<name>A0A2W2BZG7_9ACTN</name>
<dbReference type="PANTHER" id="PTHR30143:SF0">
    <property type="entry name" value="2-KETO-4-PENTENOATE HYDRATASE"/>
    <property type="match status" value="1"/>
</dbReference>
<keyword evidence="4" id="KW-1185">Reference proteome</keyword>
<comment type="caution">
    <text evidence="3">The sequence shown here is derived from an EMBL/GenBank/DDBJ whole genome shotgun (WGS) entry which is preliminary data.</text>
</comment>
<feature type="domain" description="Fumarylacetoacetase-like C-terminal" evidence="2">
    <location>
        <begin position="73"/>
        <end position="237"/>
    </location>
</feature>
<evidence type="ECO:0000313" key="3">
    <source>
        <dbReference type="EMBL" id="PZF92651.1"/>
    </source>
</evidence>
<dbReference type="Pfam" id="PF01557">
    <property type="entry name" value="FAA_hydrolase"/>
    <property type="match status" value="1"/>
</dbReference>
<accession>A0A2W2BZG7</accession>
<organism evidence="3 4">
    <name type="scientific">Micromonospora endophytica</name>
    <dbReference type="NCBI Taxonomy" id="515350"/>
    <lineage>
        <taxon>Bacteria</taxon>
        <taxon>Bacillati</taxon>
        <taxon>Actinomycetota</taxon>
        <taxon>Actinomycetes</taxon>
        <taxon>Micromonosporales</taxon>
        <taxon>Micromonosporaceae</taxon>
        <taxon>Micromonospora</taxon>
    </lineage>
</organism>
<dbReference type="GO" id="GO:0008684">
    <property type="term" value="F:2-oxopent-4-enoate hydratase activity"/>
    <property type="evidence" value="ECO:0007669"/>
    <property type="project" value="TreeGrafter"/>
</dbReference>
<dbReference type="SUPFAM" id="SSF56529">
    <property type="entry name" value="FAH"/>
    <property type="match status" value="1"/>
</dbReference>
<dbReference type="InterPro" id="IPR011234">
    <property type="entry name" value="Fumarylacetoacetase-like_C"/>
</dbReference>
<dbReference type="PANTHER" id="PTHR30143">
    <property type="entry name" value="ACID HYDRATASE"/>
    <property type="match status" value="1"/>
</dbReference>
<protein>
    <submittedName>
        <fullName evidence="3">2-keto-4-pentenoate hydratase</fullName>
    </submittedName>
</protein>
<dbReference type="AlphaFoldDB" id="A0A2W2BZG7"/>
<dbReference type="Proteomes" id="UP000248627">
    <property type="component" value="Unassembled WGS sequence"/>
</dbReference>
<evidence type="ECO:0000259" key="2">
    <source>
        <dbReference type="Pfam" id="PF01557"/>
    </source>
</evidence>
<dbReference type="GO" id="GO:0005737">
    <property type="term" value="C:cytoplasm"/>
    <property type="evidence" value="ECO:0007669"/>
    <property type="project" value="TreeGrafter"/>
</dbReference>
<dbReference type="EMBL" id="POTX01000137">
    <property type="protein sequence ID" value="PZF92651.1"/>
    <property type="molecule type" value="Genomic_DNA"/>
</dbReference>
<proteinExistence type="predicted"/>
<keyword evidence="1" id="KW-0456">Lyase</keyword>
<dbReference type="InterPro" id="IPR050772">
    <property type="entry name" value="Hydratase-Decarb/MhpD_sf"/>
</dbReference>
<dbReference type="InterPro" id="IPR036663">
    <property type="entry name" value="Fumarylacetoacetase_C_sf"/>
</dbReference>